<dbReference type="InterPro" id="IPR036397">
    <property type="entry name" value="RNaseH_sf"/>
</dbReference>
<keyword evidence="2" id="KW-0698">rRNA processing</keyword>
<keyword evidence="6" id="KW-0269">Exonuclease</keyword>
<comment type="similarity">
    <text evidence="8">Belongs to the exosome component 10/RRP6 family.</text>
</comment>
<keyword evidence="7" id="KW-0539">Nucleus</keyword>
<organism evidence="12 13">
    <name type="scientific">Rhizoctonia solani</name>
    <dbReference type="NCBI Taxonomy" id="456999"/>
    <lineage>
        <taxon>Eukaryota</taxon>
        <taxon>Fungi</taxon>
        <taxon>Dikarya</taxon>
        <taxon>Basidiomycota</taxon>
        <taxon>Agaricomycotina</taxon>
        <taxon>Agaricomycetes</taxon>
        <taxon>Cantharellales</taxon>
        <taxon>Ceratobasidiaceae</taxon>
        <taxon>Rhizoctonia</taxon>
    </lineage>
</organism>
<evidence type="ECO:0000256" key="6">
    <source>
        <dbReference type="ARBA" id="ARBA00022839"/>
    </source>
</evidence>
<comment type="subcellular location">
    <subcellularLocation>
        <location evidence="1">Nucleus</location>
    </subcellularLocation>
</comment>
<evidence type="ECO:0000256" key="8">
    <source>
        <dbReference type="ARBA" id="ARBA00043957"/>
    </source>
</evidence>
<dbReference type="SUPFAM" id="SSF47819">
    <property type="entry name" value="HRDC-like"/>
    <property type="match status" value="1"/>
</dbReference>
<dbReference type="InterPro" id="IPR010997">
    <property type="entry name" value="HRDC-like_sf"/>
</dbReference>
<dbReference type="GO" id="GO:0071036">
    <property type="term" value="P:nuclear polyadenylation-dependent snoRNA catabolic process"/>
    <property type="evidence" value="ECO:0007669"/>
    <property type="project" value="TreeGrafter"/>
</dbReference>
<evidence type="ECO:0000256" key="3">
    <source>
        <dbReference type="ARBA" id="ARBA00022722"/>
    </source>
</evidence>
<reference evidence="12" key="1">
    <citation type="submission" date="2020-09" db="EMBL/GenBank/DDBJ databases">
        <title>Comparative genome analyses of four rice-infecting Rhizoctonia solani isolates reveal extensive enrichment of homogalacturonan modification genes.</title>
        <authorList>
            <person name="Lee D.-Y."/>
            <person name="Jeon J."/>
            <person name="Kim K.-T."/>
            <person name="Cheong K."/>
            <person name="Song H."/>
            <person name="Choi G."/>
            <person name="Ko J."/>
            <person name="Opiyo S.O."/>
            <person name="Zuo S."/>
            <person name="Madhav S."/>
            <person name="Lee Y.-H."/>
            <person name="Wang G.-L."/>
        </authorList>
    </citation>
    <scope>NUCLEOTIDE SEQUENCE</scope>
    <source>
        <strain evidence="12">AG1-IA B2</strain>
    </source>
</reference>
<dbReference type="Gene3D" id="1.10.150.80">
    <property type="entry name" value="HRDC domain"/>
    <property type="match status" value="1"/>
</dbReference>
<feature type="compositionally biased region" description="Basic residues" evidence="10">
    <location>
        <begin position="837"/>
        <end position="855"/>
    </location>
</feature>
<dbReference type="PROSITE" id="PS50967">
    <property type="entry name" value="HRDC"/>
    <property type="match status" value="1"/>
</dbReference>
<dbReference type="InterPro" id="IPR002562">
    <property type="entry name" value="3'-5'_exonuclease_dom"/>
</dbReference>
<dbReference type="InterPro" id="IPR045092">
    <property type="entry name" value="Rrp6-like"/>
</dbReference>
<dbReference type="PANTHER" id="PTHR12124:SF47">
    <property type="entry name" value="EXOSOME COMPONENT 10"/>
    <property type="match status" value="1"/>
</dbReference>
<dbReference type="GO" id="GO:0071035">
    <property type="term" value="P:nuclear polyadenylation-dependent rRNA catabolic process"/>
    <property type="evidence" value="ECO:0007669"/>
    <property type="project" value="TreeGrafter"/>
</dbReference>
<feature type="domain" description="HRDC" evidence="11">
    <location>
        <begin position="573"/>
        <end position="653"/>
    </location>
</feature>
<keyword evidence="3" id="KW-0540">Nuclease</keyword>
<accession>A0A8H7IEA7</accession>
<dbReference type="CDD" id="cd06147">
    <property type="entry name" value="Rrp6p_like_exo"/>
    <property type="match status" value="1"/>
</dbReference>
<feature type="compositionally biased region" description="Low complexity" evidence="10">
    <location>
        <begin position="553"/>
        <end position="572"/>
    </location>
</feature>
<feature type="compositionally biased region" description="Pro residues" evidence="10">
    <location>
        <begin position="491"/>
        <end position="514"/>
    </location>
</feature>
<dbReference type="Proteomes" id="UP000614334">
    <property type="component" value="Unassembled WGS sequence"/>
</dbReference>
<dbReference type="InterPro" id="IPR049559">
    <property type="entry name" value="Rrp6p-like_exo"/>
</dbReference>
<dbReference type="GO" id="GO:0071051">
    <property type="term" value="P:poly(A)-dependent snoRNA 3'-end processing"/>
    <property type="evidence" value="ECO:0007669"/>
    <property type="project" value="TreeGrafter"/>
</dbReference>
<evidence type="ECO:0000256" key="2">
    <source>
        <dbReference type="ARBA" id="ARBA00022552"/>
    </source>
</evidence>
<name>A0A8H7IEA7_9AGAM</name>
<dbReference type="PANTHER" id="PTHR12124">
    <property type="entry name" value="POLYMYOSITIS/SCLERODERMA AUTOANTIGEN-RELATED"/>
    <property type="match status" value="1"/>
</dbReference>
<dbReference type="SMART" id="SM00474">
    <property type="entry name" value="35EXOc"/>
    <property type="match status" value="1"/>
</dbReference>
<keyword evidence="9" id="KW-0175">Coiled coil</keyword>
<dbReference type="SUPFAM" id="SSF53098">
    <property type="entry name" value="Ribonuclease H-like"/>
    <property type="match status" value="1"/>
</dbReference>
<dbReference type="Pfam" id="PF01612">
    <property type="entry name" value="DNA_pol_A_exo1"/>
    <property type="match status" value="1"/>
</dbReference>
<dbReference type="GO" id="GO:0071038">
    <property type="term" value="P:TRAMP-dependent tRNA surveillance pathway"/>
    <property type="evidence" value="ECO:0007669"/>
    <property type="project" value="TreeGrafter"/>
</dbReference>
<evidence type="ECO:0000259" key="11">
    <source>
        <dbReference type="PROSITE" id="PS50967"/>
    </source>
</evidence>
<dbReference type="GO" id="GO:0071039">
    <property type="term" value="P:nuclear polyadenylation-dependent CUT catabolic process"/>
    <property type="evidence" value="ECO:0007669"/>
    <property type="project" value="TreeGrafter"/>
</dbReference>
<evidence type="ECO:0000313" key="12">
    <source>
        <dbReference type="EMBL" id="KAF8755216.1"/>
    </source>
</evidence>
<feature type="compositionally biased region" description="Pro residues" evidence="10">
    <location>
        <begin position="810"/>
        <end position="819"/>
    </location>
</feature>
<dbReference type="InterPro" id="IPR012337">
    <property type="entry name" value="RNaseH-like_sf"/>
</dbReference>
<dbReference type="GO" id="GO:0000467">
    <property type="term" value="P:exonucleolytic trimming to generate mature 3'-end of 5.8S rRNA from tricistronic rRNA transcript (SSU-rRNA, 5.8S rRNA, LSU-rRNA)"/>
    <property type="evidence" value="ECO:0007669"/>
    <property type="project" value="InterPro"/>
</dbReference>
<dbReference type="Gene3D" id="3.30.420.10">
    <property type="entry name" value="Ribonuclease H-like superfamily/Ribonuclease H"/>
    <property type="match status" value="1"/>
</dbReference>
<evidence type="ECO:0000256" key="5">
    <source>
        <dbReference type="ARBA" id="ARBA00022835"/>
    </source>
</evidence>
<evidence type="ECO:0000313" key="13">
    <source>
        <dbReference type="Proteomes" id="UP000614334"/>
    </source>
</evidence>
<dbReference type="EMBL" id="JACYCF010000009">
    <property type="protein sequence ID" value="KAF8755216.1"/>
    <property type="molecule type" value="Genomic_DNA"/>
</dbReference>
<evidence type="ECO:0000256" key="4">
    <source>
        <dbReference type="ARBA" id="ARBA00022801"/>
    </source>
</evidence>
<dbReference type="InterPro" id="IPR012588">
    <property type="entry name" value="Exosome-assoc_fac_Rrp6_N"/>
</dbReference>
<keyword evidence="5" id="KW-0271">Exosome</keyword>
<sequence>MLNTTTKPQIPWLRGYAADTHRRFSVILSTSILKKGHPRDSKSGSISTSFGRSSIEVYRASSIVSLLALKAYVIHNCIPPLILLAPLARDELWRILGFRGSAYPPPTDLEAYTARLQSSIIPPTRIAAKLPLGSDLAYQRTLHRNAAKQLDAVSKRIRGIVDKLVTYANGPDKGKARADDLLDRRDYRALVGDVLDQLLENADVCLDEFAGRNKAPAIDIKLPAKPSQPRRLSQALLHATNLPKPQLKFKTPPDNTPFTGLYVPPPHPNPAPYAHVPPSSLLRSSTPAPIASFEETPFTYVDTPEQLNAMVASLKNCTEIALDLEHNSLRTYKGLVCLIQLSSRTQDWVIDTLALREEMSVLRGILEDPNVVKVLHGAESDVVWLQRDFGLFIVGLFDTFHASRVLGEHRKPLEAQKVINSYALSDFPKHSLAALLARYTDFTPDKQYQLADWRIRPLPEEMLHYARADTHYLLHIYDSLRNALLEHSTSNPPPPPTPSNGTPPPSAPPTPSPHPWAVVRVLARSANTAGKPYMPEVPDPAALAKRWDLQLNGTRSRSSSPSGTASPAPSRPVEQRAAVFEAVFWWRDKIARQEDESPVYILANTALFQIAMNAPVTLAALYKAVPRLSAPARQHAEGLVEAVLQGVVRAKKEATEWEQRIEDEQKERDAEKERKRIIKKEATQSHIQTAWAATSPTQAIDLWSKLQTAAARTSALFGPAIVTTPTPSKARATQSALFGPSALRSSTSAAKAAQNSFEELRRRIHGSISDVPKAPTPAVHSLASSNPESEPTPTPAPAPESEIMVIDEPTPQPPKPTPAITPSQPETEIVTVARSGTKSRKRKTNSSARIHPKKPRNLDLKWRKVEEETSAGARRREKRKVASVYGNFPAPPKAQSEQRAGNRTHTFKK</sequence>
<feature type="coiled-coil region" evidence="9">
    <location>
        <begin position="647"/>
        <end position="681"/>
    </location>
</feature>
<dbReference type="InterPro" id="IPR044876">
    <property type="entry name" value="HRDC_dom_sf"/>
</dbReference>
<dbReference type="GO" id="GO:0000176">
    <property type="term" value="C:nuclear exosome (RNase complex)"/>
    <property type="evidence" value="ECO:0007669"/>
    <property type="project" value="InterPro"/>
</dbReference>
<evidence type="ECO:0000256" key="7">
    <source>
        <dbReference type="ARBA" id="ARBA00023242"/>
    </source>
</evidence>
<dbReference type="GO" id="GO:0005730">
    <property type="term" value="C:nucleolus"/>
    <property type="evidence" value="ECO:0007669"/>
    <property type="project" value="TreeGrafter"/>
</dbReference>
<protein>
    <recommendedName>
        <fullName evidence="11">HRDC domain-containing protein</fullName>
    </recommendedName>
</protein>
<feature type="region of interest" description="Disordered" evidence="10">
    <location>
        <begin position="768"/>
        <end position="909"/>
    </location>
</feature>
<dbReference type="GO" id="GO:0071040">
    <property type="term" value="P:nuclear polyadenylation-dependent antisense transcript catabolic process"/>
    <property type="evidence" value="ECO:0007669"/>
    <property type="project" value="TreeGrafter"/>
</dbReference>
<dbReference type="GO" id="GO:0071044">
    <property type="term" value="P:histone mRNA catabolic process"/>
    <property type="evidence" value="ECO:0007669"/>
    <property type="project" value="TreeGrafter"/>
</dbReference>
<evidence type="ECO:0000256" key="9">
    <source>
        <dbReference type="SAM" id="Coils"/>
    </source>
</evidence>
<dbReference type="Pfam" id="PF08066">
    <property type="entry name" value="PMC2NT"/>
    <property type="match status" value="1"/>
</dbReference>
<feature type="region of interest" description="Disordered" evidence="10">
    <location>
        <begin position="485"/>
        <end position="515"/>
    </location>
</feature>
<keyword evidence="4" id="KW-0378">Hydrolase</keyword>
<dbReference type="GO" id="GO:0071037">
    <property type="term" value="P:nuclear polyadenylation-dependent snRNA catabolic process"/>
    <property type="evidence" value="ECO:0007669"/>
    <property type="project" value="TreeGrafter"/>
</dbReference>
<dbReference type="InterPro" id="IPR002121">
    <property type="entry name" value="HRDC_dom"/>
</dbReference>
<dbReference type="GO" id="GO:0000166">
    <property type="term" value="F:nucleotide binding"/>
    <property type="evidence" value="ECO:0007669"/>
    <property type="project" value="InterPro"/>
</dbReference>
<dbReference type="AlphaFoldDB" id="A0A8H7IEA7"/>
<gene>
    <name evidence="12" type="ORF">RHS01_05709</name>
</gene>
<proteinExistence type="inferred from homology"/>
<feature type="compositionally biased region" description="Basic and acidic residues" evidence="10">
    <location>
        <begin position="856"/>
        <end position="867"/>
    </location>
</feature>
<feature type="region of interest" description="Disordered" evidence="10">
    <location>
        <begin position="552"/>
        <end position="573"/>
    </location>
</feature>
<dbReference type="Pfam" id="PF00570">
    <property type="entry name" value="HRDC"/>
    <property type="match status" value="1"/>
</dbReference>
<evidence type="ECO:0000256" key="1">
    <source>
        <dbReference type="ARBA" id="ARBA00004123"/>
    </source>
</evidence>
<dbReference type="GO" id="GO:0000175">
    <property type="term" value="F:3'-5'-RNA exonuclease activity"/>
    <property type="evidence" value="ECO:0007669"/>
    <property type="project" value="InterPro"/>
</dbReference>
<evidence type="ECO:0000256" key="10">
    <source>
        <dbReference type="SAM" id="MobiDB-lite"/>
    </source>
</evidence>
<comment type="caution">
    <text evidence="12">The sequence shown here is derived from an EMBL/GenBank/DDBJ whole genome shotgun (WGS) entry which is preliminary data.</text>
</comment>
<feature type="compositionally biased region" description="Polar residues" evidence="10">
    <location>
        <begin position="895"/>
        <end position="909"/>
    </location>
</feature>
<dbReference type="GO" id="GO:0003727">
    <property type="term" value="F:single-stranded RNA binding"/>
    <property type="evidence" value="ECO:0007669"/>
    <property type="project" value="TreeGrafter"/>
</dbReference>